<accession>A0AAU7W8Y8</accession>
<evidence type="ECO:0000256" key="1">
    <source>
        <dbReference type="ARBA" id="ARBA00004651"/>
    </source>
</evidence>
<evidence type="ECO:0000256" key="4">
    <source>
        <dbReference type="ARBA" id="ARBA00022989"/>
    </source>
</evidence>
<name>A0AAU7W8Y8_9MICO</name>
<keyword evidence="5 6" id="KW-0472">Membrane</keyword>
<feature type="transmembrane region" description="Helical" evidence="6">
    <location>
        <begin position="280"/>
        <end position="300"/>
    </location>
</feature>
<dbReference type="RefSeq" id="WP_350348680.1">
    <property type="nucleotide sequence ID" value="NZ_CP158374.1"/>
</dbReference>
<feature type="transmembrane region" description="Helical" evidence="6">
    <location>
        <begin position="147"/>
        <end position="167"/>
    </location>
</feature>
<evidence type="ECO:0000256" key="5">
    <source>
        <dbReference type="ARBA" id="ARBA00023136"/>
    </source>
</evidence>
<sequence length="436" mass="43673">MFAFAARSVFQHRATSLATAIIAVVGIALVSAMAALLDTGLADERPSEFLTVFPLIVGGWIVAIVVFAMVSTVAVALEARAGEFVGIRLIGAEPRQIRALVTIETALVAAVSTVPGLALGYVLGWGLCSLIGAVGPVGAAPAYAPGIPLPLLGGVAVFAAAMIAGFVSSRRAARGSVLGEGPAEHGARVSARTRRIAASVVLAVGVASALAALAFDAGSVLTTAMTGPACVLIAVGLSLLASEQTAIVKTVLARSSRRGSASRWLAARNLGAAPDRSRPLVTFLTLFVGIAAGTLSMQGIENASAGSAPDAQLIASINYLVVGLLATFMAVALVNNLIAMILRRRPEFGMMRLVGATPAQSRAVLLQEVLATASTSAVAGVAGALVAGIPYAIVKTGSAAAAFAPLPYLAVGVVGVGLAVVVSALTTARALRGMPA</sequence>
<feature type="transmembrane region" description="Helical" evidence="6">
    <location>
        <begin position="49"/>
        <end position="77"/>
    </location>
</feature>
<dbReference type="AlphaFoldDB" id="A0AAU7W8Y8"/>
<feature type="transmembrane region" description="Helical" evidence="6">
    <location>
        <begin position="196"/>
        <end position="215"/>
    </location>
</feature>
<comment type="subcellular location">
    <subcellularLocation>
        <location evidence="1">Cell membrane</location>
        <topology evidence="1">Multi-pass membrane protein</topology>
    </subcellularLocation>
</comment>
<dbReference type="EMBL" id="CP158374">
    <property type="protein sequence ID" value="XBX82664.1"/>
    <property type="molecule type" value="Genomic_DNA"/>
</dbReference>
<proteinExistence type="predicted"/>
<evidence type="ECO:0000256" key="3">
    <source>
        <dbReference type="ARBA" id="ARBA00022692"/>
    </source>
</evidence>
<keyword evidence="2" id="KW-1003">Cell membrane</keyword>
<evidence type="ECO:0000259" key="7">
    <source>
        <dbReference type="Pfam" id="PF02687"/>
    </source>
</evidence>
<dbReference type="InterPro" id="IPR003838">
    <property type="entry name" value="ABC3_permease_C"/>
</dbReference>
<feature type="transmembrane region" description="Helical" evidence="6">
    <location>
        <begin position="97"/>
        <end position="127"/>
    </location>
</feature>
<reference evidence="8" key="1">
    <citation type="submission" date="2024-05" db="EMBL/GenBank/DDBJ databases">
        <authorList>
            <person name="Yu L."/>
        </authorList>
    </citation>
    <scope>NUCLEOTIDE SEQUENCE</scope>
    <source>
        <strain evidence="8">G08B096</strain>
    </source>
</reference>
<organism evidence="8">
    <name type="scientific">Agromyces sp. G08B096</name>
    <dbReference type="NCBI Taxonomy" id="3156399"/>
    <lineage>
        <taxon>Bacteria</taxon>
        <taxon>Bacillati</taxon>
        <taxon>Actinomycetota</taxon>
        <taxon>Actinomycetes</taxon>
        <taxon>Micrococcales</taxon>
        <taxon>Microbacteriaceae</taxon>
        <taxon>Agromyces</taxon>
    </lineage>
</organism>
<feature type="transmembrane region" description="Helical" evidence="6">
    <location>
        <begin position="320"/>
        <end position="342"/>
    </location>
</feature>
<feature type="domain" description="ABC3 transporter permease C-terminal" evidence="7">
    <location>
        <begin position="320"/>
        <end position="432"/>
    </location>
</feature>
<dbReference type="GO" id="GO:0005886">
    <property type="term" value="C:plasma membrane"/>
    <property type="evidence" value="ECO:0007669"/>
    <property type="project" value="UniProtKB-SubCell"/>
</dbReference>
<keyword evidence="4 6" id="KW-1133">Transmembrane helix</keyword>
<gene>
    <name evidence="8" type="ORF">ABIQ69_01750</name>
</gene>
<keyword evidence="3 6" id="KW-0812">Transmembrane</keyword>
<evidence type="ECO:0000256" key="2">
    <source>
        <dbReference type="ARBA" id="ARBA00022475"/>
    </source>
</evidence>
<protein>
    <submittedName>
        <fullName evidence="8">FtsX-like permease family protein</fullName>
    </submittedName>
</protein>
<dbReference type="Pfam" id="PF02687">
    <property type="entry name" value="FtsX"/>
    <property type="match status" value="2"/>
</dbReference>
<feature type="domain" description="ABC3 transporter permease C-terminal" evidence="7">
    <location>
        <begin position="57"/>
        <end position="175"/>
    </location>
</feature>
<feature type="transmembrane region" description="Helical" evidence="6">
    <location>
        <begin position="221"/>
        <end position="241"/>
    </location>
</feature>
<feature type="transmembrane region" description="Helical" evidence="6">
    <location>
        <begin position="17"/>
        <end position="37"/>
    </location>
</feature>
<evidence type="ECO:0000313" key="8">
    <source>
        <dbReference type="EMBL" id="XBX82664.1"/>
    </source>
</evidence>
<feature type="transmembrane region" description="Helical" evidence="6">
    <location>
        <begin position="369"/>
        <end position="394"/>
    </location>
</feature>
<feature type="transmembrane region" description="Helical" evidence="6">
    <location>
        <begin position="406"/>
        <end position="428"/>
    </location>
</feature>
<evidence type="ECO:0000256" key="6">
    <source>
        <dbReference type="SAM" id="Phobius"/>
    </source>
</evidence>